<reference evidence="3 4" key="1">
    <citation type="submission" date="2024-04" db="EMBL/GenBank/DDBJ databases">
        <title>genome sequences of Mucor flavus KT1a and Helicostylum pulchrum KT1b strains isolated from the surface of a dry-aged beef.</title>
        <authorList>
            <person name="Toyotome T."/>
            <person name="Hosono M."/>
            <person name="Torimaru M."/>
            <person name="Fukuda K."/>
            <person name="Mikami N."/>
        </authorList>
    </citation>
    <scope>NUCLEOTIDE SEQUENCE [LARGE SCALE GENOMIC DNA]</scope>
    <source>
        <strain evidence="3 4">KT1a</strain>
    </source>
</reference>
<sequence length="813" mass="91098">MGLLSFTKKSRKQGQTTSNQAFSLTPHLPSQDSYNTSSFPLPASRDFEIMDTSVPKQPETSLMDDIMNELDSVKSLRKNNSIYQNPTIVTKTNNNASQSKVPGPLLSFDPPQPTIPSSGNGLVGVAISPASVASEQQQKTASRNMQQQRPKPLINFSNNNDPNMQRDKMIPHSDDTDSYFSDTDNEPIIARSAMRQPIGGITTSAELLSMMNGRKSITPPPTTVSSTTHIKTAPLASSSSLATNGNTATDLMDRMKERHRQEVRRSLNNSPFLDNQTSPSRKNLSSPSMPLIFAATTTDESPVSNNSGILAISSAARPAGKPLIQSQSFTSHVKSPVTPGKKRASGHLVRSASAANDIYGSTNVSYGTTPIQSQSEINLLQKTINPRNSHPPPVSRSNYLQTVAVQSNTSIPFQLQEEFYSNEETSTIPAKSPLNRSMSAYSSFPPQTLLQQQFQHQRQQMNMQQKIQQQQQQQQLQHQIQQQIEQQQIQQQLEQQRIQHQIEQKQLQLQEQQRVQQYQLQQLKIQQQHQHYINQVISESPLKAVRRDNPAKVIVMEAEKPTKKTPLYERSCSPTSYSLKDDTPTATQIMSPITPPPESPSPLTPAPEEEEEEKSDQEHLLSNSSTSTLAEHSSPPLPPQHAIKDTVIKLPVKLKRELQSMQLSRSPYSVPDLTTFSNCTDTQEEEQDNLINWSTIQLFSTGQTEPTTEIEPQYSIYDTSRVDCCSQNVMPSIIIKCCSPSENKCSRGKHSCSKRHHRSSCSHIKNSSSVYSIEPESRCHHKRHHHNKHHRHTCHKRDSYSRYPMNEGEPIQV</sequence>
<evidence type="ECO:0000313" key="3">
    <source>
        <dbReference type="EMBL" id="GAA5807291.1"/>
    </source>
</evidence>
<feature type="compositionally biased region" description="Polar residues" evidence="2">
    <location>
        <begin position="131"/>
        <end position="163"/>
    </location>
</feature>
<feature type="compositionally biased region" description="Pro residues" evidence="2">
    <location>
        <begin position="593"/>
        <end position="605"/>
    </location>
</feature>
<feature type="region of interest" description="Disordered" evidence="2">
    <location>
        <begin position="257"/>
        <end position="287"/>
    </location>
</feature>
<name>A0ABP9YKB2_9FUNG</name>
<evidence type="ECO:0000256" key="1">
    <source>
        <dbReference type="SAM" id="Coils"/>
    </source>
</evidence>
<feature type="compositionally biased region" description="Polar residues" evidence="2">
    <location>
        <begin position="572"/>
        <end position="590"/>
    </location>
</feature>
<proteinExistence type="predicted"/>
<organism evidence="3 4">
    <name type="scientific">Mucor flavus</name>
    <dbReference type="NCBI Taxonomy" id="439312"/>
    <lineage>
        <taxon>Eukaryota</taxon>
        <taxon>Fungi</taxon>
        <taxon>Fungi incertae sedis</taxon>
        <taxon>Mucoromycota</taxon>
        <taxon>Mucoromycotina</taxon>
        <taxon>Mucoromycetes</taxon>
        <taxon>Mucorales</taxon>
        <taxon>Mucorineae</taxon>
        <taxon>Mucoraceae</taxon>
        <taxon>Mucor</taxon>
    </lineage>
</organism>
<feature type="compositionally biased region" description="Polar residues" evidence="2">
    <location>
        <begin position="266"/>
        <end position="287"/>
    </location>
</feature>
<feature type="coiled-coil region" evidence="1">
    <location>
        <begin position="466"/>
        <end position="515"/>
    </location>
</feature>
<feature type="region of interest" description="Disordered" evidence="2">
    <location>
        <begin position="563"/>
        <end position="644"/>
    </location>
</feature>
<feature type="region of interest" description="Disordered" evidence="2">
    <location>
        <begin position="775"/>
        <end position="813"/>
    </location>
</feature>
<evidence type="ECO:0000256" key="2">
    <source>
        <dbReference type="SAM" id="MobiDB-lite"/>
    </source>
</evidence>
<feature type="compositionally biased region" description="Polar residues" evidence="2">
    <location>
        <begin position="620"/>
        <end position="631"/>
    </location>
</feature>
<dbReference type="Proteomes" id="UP001473302">
    <property type="component" value="Unassembled WGS sequence"/>
</dbReference>
<dbReference type="EMBL" id="BAABUK010000002">
    <property type="protein sequence ID" value="GAA5807291.1"/>
    <property type="molecule type" value="Genomic_DNA"/>
</dbReference>
<keyword evidence="4" id="KW-1185">Reference proteome</keyword>
<feature type="compositionally biased region" description="Basic residues" evidence="2">
    <location>
        <begin position="779"/>
        <end position="795"/>
    </location>
</feature>
<feature type="region of interest" description="Disordered" evidence="2">
    <location>
        <begin position="1"/>
        <end position="40"/>
    </location>
</feature>
<keyword evidence="1" id="KW-0175">Coiled coil</keyword>
<gene>
    <name evidence="3" type="ORF">MFLAVUS_000648</name>
</gene>
<evidence type="ECO:0000313" key="4">
    <source>
        <dbReference type="Proteomes" id="UP001473302"/>
    </source>
</evidence>
<accession>A0ABP9YKB2</accession>
<protein>
    <submittedName>
        <fullName evidence="3">Uncharacterized protein</fullName>
    </submittedName>
</protein>
<feature type="region of interest" description="Disordered" evidence="2">
    <location>
        <begin position="329"/>
        <end position="348"/>
    </location>
</feature>
<feature type="region of interest" description="Disordered" evidence="2">
    <location>
        <begin position="131"/>
        <end position="179"/>
    </location>
</feature>
<comment type="caution">
    <text evidence="3">The sequence shown here is derived from an EMBL/GenBank/DDBJ whole genome shotgun (WGS) entry which is preliminary data.</text>
</comment>
<feature type="compositionally biased region" description="Polar residues" evidence="2">
    <location>
        <begin position="13"/>
        <end position="39"/>
    </location>
</feature>
<feature type="compositionally biased region" description="Basic and acidic residues" evidence="2">
    <location>
        <begin position="164"/>
        <end position="175"/>
    </location>
</feature>